<name>G8TWB5_SULAD</name>
<reference evidence="2" key="1">
    <citation type="submission" date="2011-12" db="EMBL/GenBank/DDBJ databases">
        <title>The complete genome of chromosome of Sulfobacillus acidophilus DSM 10332.</title>
        <authorList>
            <person name="Lucas S."/>
            <person name="Han J."/>
            <person name="Lapidus A."/>
            <person name="Bruce D."/>
            <person name="Goodwin L."/>
            <person name="Pitluck S."/>
            <person name="Peters L."/>
            <person name="Kyrpides N."/>
            <person name="Mavromatis K."/>
            <person name="Ivanova N."/>
            <person name="Mikhailova N."/>
            <person name="Chertkov O."/>
            <person name="Saunders E."/>
            <person name="Detter J.C."/>
            <person name="Tapia R."/>
            <person name="Han C."/>
            <person name="Land M."/>
            <person name="Hauser L."/>
            <person name="Markowitz V."/>
            <person name="Cheng J.-F."/>
            <person name="Hugenholtz P."/>
            <person name="Woyke T."/>
            <person name="Wu D."/>
            <person name="Pukall R."/>
            <person name="Gehrich-Schroeter G."/>
            <person name="Schneider S."/>
            <person name="Klenk H.-P."/>
            <person name="Eisen J.A."/>
        </authorList>
    </citation>
    <scope>NUCLEOTIDE SEQUENCE [LARGE SCALE GENOMIC DNA]</scope>
    <source>
        <strain evidence="2">ATCC 700253 / DSM 10332 / NAL</strain>
    </source>
</reference>
<dbReference type="Pfam" id="PF07873">
    <property type="entry name" value="YabP"/>
    <property type="match status" value="1"/>
</dbReference>
<proteinExistence type="predicted"/>
<dbReference type="GO" id="GO:0030435">
    <property type="term" value="P:sporulation resulting in formation of a cellular spore"/>
    <property type="evidence" value="ECO:0007669"/>
    <property type="project" value="InterPro"/>
</dbReference>
<dbReference type="InterPro" id="IPR038705">
    <property type="entry name" value="YabP_sf"/>
</dbReference>
<keyword evidence="2" id="KW-1185">Reference proteome</keyword>
<dbReference type="KEGG" id="sap:Sulac_0186"/>
<dbReference type="InterPro" id="IPR012504">
    <property type="entry name" value="Spore_YabP"/>
</dbReference>
<dbReference type="STRING" id="679936.Sulac_0186"/>
<dbReference type="HOGENOM" id="CLU_168343_2_0_9"/>
<protein>
    <submittedName>
        <fullName evidence="1">Sporulation protein YabP</fullName>
    </submittedName>
</protein>
<sequence length="91" mass="10294">MEEKREHAVSLVNRQTLTLQGVEHVDNFDDDTIVLNTTLGSLTIRGHNLRIQTLDLETGLFVAVGEFESIVYGKKRPPSGDSSNAWKKIWR</sequence>
<dbReference type="PATRIC" id="fig|679936.5.peg.191"/>
<dbReference type="Proteomes" id="UP000005439">
    <property type="component" value="Chromosome"/>
</dbReference>
<organism evidence="1 2">
    <name type="scientific">Sulfobacillus acidophilus (strain ATCC 700253 / DSM 10332 / NAL)</name>
    <dbReference type="NCBI Taxonomy" id="679936"/>
    <lineage>
        <taxon>Bacteria</taxon>
        <taxon>Bacillati</taxon>
        <taxon>Bacillota</taxon>
        <taxon>Clostridia</taxon>
        <taxon>Eubacteriales</taxon>
        <taxon>Clostridiales Family XVII. Incertae Sedis</taxon>
        <taxon>Sulfobacillus</taxon>
    </lineage>
</organism>
<accession>G8TWB5</accession>
<dbReference type="Gene3D" id="2.60.40.2000">
    <property type="match status" value="1"/>
</dbReference>
<gene>
    <name evidence="1" type="ordered locus">Sulac_0186</name>
</gene>
<reference evidence="1 2" key="2">
    <citation type="journal article" date="2012" name="Stand. Genomic Sci.">
        <title>Complete genome sequence of the moderately thermophilic mineral-sulfide-oxidizing firmicute Sulfobacillus acidophilus type strain (NAL(T)).</title>
        <authorList>
            <person name="Anderson I."/>
            <person name="Chertkov O."/>
            <person name="Chen A."/>
            <person name="Saunders E."/>
            <person name="Lapidus A."/>
            <person name="Nolan M."/>
            <person name="Lucas S."/>
            <person name="Hammon N."/>
            <person name="Deshpande S."/>
            <person name="Cheng J.F."/>
            <person name="Han C."/>
            <person name="Tapia R."/>
            <person name="Goodwin L.A."/>
            <person name="Pitluck S."/>
            <person name="Liolios K."/>
            <person name="Pagani I."/>
            <person name="Ivanova N."/>
            <person name="Mikhailova N."/>
            <person name="Pati A."/>
            <person name="Palaniappan K."/>
            <person name="Land M."/>
            <person name="Pan C."/>
            <person name="Rohde M."/>
            <person name="Pukall R."/>
            <person name="Goker M."/>
            <person name="Detter J.C."/>
            <person name="Woyke T."/>
            <person name="Bristow J."/>
            <person name="Eisen J.A."/>
            <person name="Markowitz V."/>
            <person name="Hugenholtz P."/>
            <person name="Kyrpides N.C."/>
            <person name="Klenk H.P."/>
            <person name="Mavromatis K."/>
        </authorList>
    </citation>
    <scope>NUCLEOTIDE SEQUENCE [LARGE SCALE GENOMIC DNA]</scope>
    <source>
        <strain evidence="2">ATCC 700253 / DSM 10332 / NAL</strain>
    </source>
</reference>
<dbReference type="AlphaFoldDB" id="G8TWB5"/>
<evidence type="ECO:0000313" key="1">
    <source>
        <dbReference type="EMBL" id="AEW03758.1"/>
    </source>
</evidence>
<dbReference type="NCBIfam" id="TIGR02892">
    <property type="entry name" value="spore_yabP"/>
    <property type="match status" value="1"/>
</dbReference>
<dbReference type="EMBL" id="CP003179">
    <property type="protein sequence ID" value="AEW03758.1"/>
    <property type="molecule type" value="Genomic_DNA"/>
</dbReference>
<evidence type="ECO:0000313" key="2">
    <source>
        <dbReference type="Proteomes" id="UP000005439"/>
    </source>
</evidence>
<dbReference type="InterPro" id="IPR022476">
    <property type="entry name" value="Spore_YabP/YqfC"/>
</dbReference>